<name>X0S123_9ZZZZ</name>
<gene>
    <name evidence="1" type="ORF">S01H1_07552</name>
</gene>
<comment type="caution">
    <text evidence="1">The sequence shown here is derived from an EMBL/GenBank/DDBJ whole genome shotgun (WGS) entry which is preliminary data.</text>
</comment>
<dbReference type="AlphaFoldDB" id="X0S123"/>
<accession>X0S123</accession>
<proteinExistence type="predicted"/>
<reference evidence="1" key="1">
    <citation type="journal article" date="2014" name="Front. Microbiol.">
        <title>High frequency of phylogenetically diverse reductive dehalogenase-homologous genes in deep subseafloor sedimentary metagenomes.</title>
        <authorList>
            <person name="Kawai M."/>
            <person name="Futagami T."/>
            <person name="Toyoda A."/>
            <person name="Takaki Y."/>
            <person name="Nishi S."/>
            <person name="Hori S."/>
            <person name="Arai W."/>
            <person name="Tsubouchi T."/>
            <person name="Morono Y."/>
            <person name="Uchiyama I."/>
            <person name="Ito T."/>
            <person name="Fujiyama A."/>
            <person name="Inagaki F."/>
            <person name="Takami H."/>
        </authorList>
    </citation>
    <scope>NUCLEOTIDE SEQUENCE</scope>
    <source>
        <strain evidence="1">Expedition CK06-06</strain>
    </source>
</reference>
<feature type="non-terminal residue" evidence="1">
    <location>
        <position position="164"/>
    </location>
</feature>
<protein>
    <submittedName>
        <fullName evidence="1">Uncharacterized protein</fullName>
    </submittedName>
</protein>
<organism evidence="1">
    <name type="scientific">marine sediment metagenome</name>
    <dbReference type="NCBI Taxonomy" id="412755"/>
    <lineage>
        <taxon>unclassified sequences</taxon>
        <taxon>metagenomes</taxon>
        <taxon>ecological metagenomes</taxon>
    </lineage>
</organism>
<evidence type="ECO:0000313" key="1">
    <source>
        <dbReference type="EMBL" id="GAF69652.1"/>
    </source>
</evidence>
<dbReference type="EMBL" id="BARS01003885">
    <property type="protein sequence ID" value="GAF69652.1"/>
    <property type="molecule type" value="Genomic_DNA"/>
</dbReference>
<sequence length="164" mass="19197">MEKEKDLLKLTADLKENYPDLGVQKVEMGQDGKAALYLRPTDKKLAQLEEASVIRRNFLVREDLDLLQEKKTASQLPAQDLYRRSYELYWDNDLYGSVINTLANFSMKGFENDIGDPDIKHFFDSWVADVNFEEVLEWVYLDFFRAGMVKTYKVLGKYEPKITH</sequence>